<organism evidence="4 5">
    <name type="scientific">Rhodococcus daqingensis</name>
    <dbReference type="NCBI Taxonomy" id="2479363"/>
    <lineage>
        <taxon>Bacteria</taxon>
        <taxon>Bacillati</taxon>
        <taxon>Actinomycetota</taxon>
        <taxon>Actinomycetes</taxon>
        <taxon>Mycobacteriales</taxon>
        <taxon>Nocardiaceae</taxon>
        <taxon>Rhodococcus</taxon>
    </lineage>
</organism>
<evidence type="ECO:0000256" key="1">
    <source>
        <dbReference type="ARBA" id="ARBA00023125"/>
    </source>
</evidence>
<dbReference type="EMBL" id="JBHTCS010000017">
    <property type="protein sequence ID" value="MFC7449467.1"/>
    <property type="molecule type" value="Genomic_DNA"/>
</dbReference>
<feature type="domain" description="HTH tetR-type" evidence="3">
    <location>
        <begin position="14"/>
        <end position="73"/>
    </location>
</feature>
<evidence type="ECO:0000256" key="2">
    <source>
        <dbReference type="PROSITE-ProRule" id="PRU00335"/>
    </source>
</evidence>
<dbReference type="InterPro" id="IPR001647">
    <property type="entry name" value="HTH_TetR"/>
</dbReference>
<evidence type="ECO:0000259" key="3">
    <source>
        <dbReference type="PROSITE" id="PS50977"/>
    </source>
</evidence>
<keyword evidence="5" id="KW-1185">Reference proteome</keyword>
<gene>
    <name evidence="4" type="ORF">ACFQS9_16340</name>
</gene>
<dbReference type="SUPFAM" id="SSF46689">
    <property type="entry name" value="Homeodomain-like"/>
    <property type="match status" value="1"/>
</dbReference>
<dbReference type="InterPro" id="IPR009057">
    <property type="entry name" value="Homeodomain-like_sf"/>
</dbReference>
<reference evidence="5" key="1">
    <citation type="journal article" date="2019" name="Int. J. Syst. Evol. Microbiol.">
        <title>The Global Catalogue of Microorganisms (GCM) 10K type strain sequencing project: providing services to taxonomists for standard genome sequencing and annotation.</title>
        <authorList>
            <consortium name="The Broad Institute Genomics Platform"/>
            <consortium name="The Broad Institute Genome Sequencing Center for Infectious Disease"/>
            <person name="Wu L."/>
            <person name="Ma J."/>
        </authorList>
    </citation>
    <scope>NUCLEOTIDE SEQUENCE [LARGE SCALE GENOMIC DNA]</scope>
    <source>
        <strain evidence="5">ICMP 19430</strain>
    </source>
</reference>
<keyword evidence="1 2" id="KW-0238">DNA-binding</keyword>
<name>A0ABW2S030_9NOCA</name>
<sequence length="199" mass="21030">MSASESTPKAWGRDEVRRAVLRAARSGFAAKGTSVTVREIAAAAGVNLGLIHKYLGNKEDILAAVLARDTEVSTSTIENVGSLPDAVTSLFAIGLSDPEYVRIAAWLLLEGRTDLLLGNQADGMRAVRGIAPDSRNADVRLMTALAAIAGWSLFSEGILTFAEADATDRSAIESRMSELLATIVALPQFAPDLAEDGHH</sequence>
<evidence type="ECO:0000313" key="4">
    <source>
        <dbReference type="EMBL" id="MFC7449467.1"/>
    </source>
</evidence>
<proteinExistence type="predicted"/>
<dbReference type="Proteomes" id="UP001596484">
    <property type="component" value="Unassembled WGS sequence"/>
</dbReference>
<comment type="caution">
    <text evidence="4">The sequence shown here is derived from an EMBL/GenBank/DDBJ whole genome shotgun (WGS) entry which is preliminary data.</text>
</comment>
<feature type="DNA-binding region" description="H-T-H motif" evidence="2">
    <location>
        <begin position="36"/>
        <end position="55"/>
    </location>
</feature>
<evidence type="ECO:0000313" key="5">
    <source>
        <dbReference type="Proteomes" id="UP001596484"/>
    </source>
</evidence>
<dbReference type="Gene3D" id="1.10.357.10">
    <property type="entry name" value="Tetracycline Repressor, domain 2"/>
    <property type="match status" value="1"/>
</dbReference>
<accession>A0ABW2S030</accession>
<dbReference type="PRINTS" id="PR00455">
    <property type="entry name" value="HTHTETR"/>
</dbReference>
<protein>
    <submittedName>
        <fullName evidence="4">TetR/AcrR family transcriptional regulator</fullName>
    </submittedName>
</protein>
<dbReference type="Pfam" id="PF00440">
    <property type="entry name" value="TetR_N"/>
    <property type="match status" value="1"/>
</dbReference>
<dbReference type="PROSITE" id="PS50977">
    <property type="entry name" value="HTH_TETR_2"/>
    <property type="match status" value="1"/>
</dbReference>
<dbReference type="RefSeq" id="WP_378406442.1">
    <property type="nucleotide sequence ID" value="NZ_JBHTCS010000017.1"/>
</dbReference>